<feature type="region of interest" description="Disordered" evidence="1">
    <location>
        <begin position="13"/>
        <end position="42"/>
    </location>
</feature>
<protein>
    <submittedName>
        <fullName evidence="2">Secretory pathway Sec39</fullName>
    </submittedName>
</protein>
<dbReference type="AlphaFoldDB" id="A0A9W7STY7"/>
<evidence type="ECO:0000313" key="2">
    <source>
        <dbReference type="EMBL" id="KAH9828669.1"/>
    </source>
</evidence>
<accession>A0A9W7STY7</accession>
<dbReference type="PANTHER" id="PTHR40787">
    <property type="entry name" value="SECRETED PROTEIN"/>
    <property type="match status" value="1"/>
</dbReference>
<comment type="caution">
    <text evidence="2">The sequence shown here is derived from an EMBL/GenBank/DDBJ whole genome shotgun (WGS) entry which is preliminary data.</text>
</comment>
<evidence type="ECO:0000313" key="3">
    <source>
        <dbReference type="Proteomes" id="UP001138500"/>
    </source>
</evidence>
<feature type="compositionally biased region" description="Gly residues" evidence="1">
    <location>
        <begin position="17"/>
        <end position="34"/>
    </location>
</feature>
<dbReference type="EMBL" id="RIBY02001479">
    <property type="protein sequence ID" value="KAH9828669.1"/>
    <property type="molecule type" value="Genomic_DNA"/>
</dbReference>
<gene>
    <name evidence="2" type="ORF">Tdes44962_MAKER09252</name>
</gene>
<sequence length="84" mass="8259">MSMFDLTRSAAGAFSRGVGGPVRGADAGGGGGPGEATQRVRKRDLVASAVSGGLASGLGWVLGATPVDRRGEGVGVEEEGGWSE</sequence>
<organism evidence="2 3">
    <name type="scientific">Teratosphaeria destructans</name>
    <dbReference type="NCBI Taxonomy" id="418781"/>
    <lineage>
        <taxon>Eukaryota</taxon>
        <taxon>Fungi</taxon>
        <taxon>Dikarya</taxon>
        <taxon>Ascomycota</taxon>
        <taxon>Pezizomycotina</taxon>
        <taxon>Dothideomycetes</taxon>
        <taxon>Dothideomycetidae</taxon>
        <taxon>Mycosphaerellales</taxon>
        <taxon>Teratosphaeriaceae</taxon>
        <taxon>Teratosphaeria</taxon>
    </lineage>
</organism>
<evidence type="ECO:0000256" key="1">
    <source>
        <dbReference type="SAM" id="MobiDB-lite"/>
    </source>
</evidence>
<name>A0A9W7STY7_9PEZI</name>
<proteinExistence type="predicted"/>
<reference evidence="2 3" key="1">
    <citation type="journal article" date="2018" name="IMA Fungus">
        <title>IMA Genome-F 10: Nine draft genome sequences of Claviceps purpurea s.lat., including C. arundinis, C. humidiphila, and C. cf. spartinae, pseudomolecules for the pitch canker pathogen Fusarium circinatum, draft genome of Davidsoniella eucalypti, Grosmannia galeiformis, Quambalaria eucalypti, and Teratosphaeria destructans.</title>
        <authorList>
            <person name="Wingfield B.D."/>
            <person name="Liu M."/>
            <person name="Nguyen H.D."/>
            <person name="Lane F.A."/>
            <person name="Morgan S.W."/>
            <person name="De Vos L."/>
            <person name="Wilken P.M."/>
            <person name="Duong T.A."/>
            <person name="Aylward J."/>
            <person name="Coetzee M.P."/>
            <person name="Dadej K."/>
            <person name="De Beer Z.W."/>
            <person name="Findlay W."/>
            <person name="Havenga M."/>
            <person name="Kolarik M."/>
            <person name="Menzies J.G."/>
            <person name="Naidoo K."/>
            <person name="Pochopski O."/>
            <person name="Shoukouhi P."/>
            <person name="Santana Q.C."/>
            <person name="Seifert K.A."/>
            <person name="Soal N."/>
            <person name="Steenkamp E.T."/>
            <person name="Tatham C.T."/>
            <person name="van der Nest M.A."/>
            <person name="Wingfield M.J."/>
        </authorList>
    </citation>
    <scope>NUCLEOTIDE SEQUENCE [LARGE SCALE GENOMIC DNA]</scope>
    <source>
        <strain evidence="2">CMW44962</strain>
    </source>
</reference>
<dbReference type="PANTHER" id="PTHR40787:SF3">
    <property type="entry name" value="PROTEIN TRANSPORT PROTEIN SEC39"/>
    <property type="match status" value="1"/>
</dbReference>
<keyword evidence="3" id="KW-1185">Reference proteome</keyword>
<reference evidence="2 3" key="2">
    <citation type="journal article" date="2021" name="Curr. Genet.">
        <title>Genetic response to nitrogen starvation in the aggressive Eucalyptus foliar pathogen Teratosphaeria destructans.</title>
        <authorList>
            <person name="Havenga M."/>
            <person name="Wingfield B.D."/>
            <person name="Wingfield M.J."/>
            <person name="Dreyer L.L."/>
            <person name="Roets F."/>
            <person name="Aylward J."/>
        </authorList>
    </citation>
    <scope>NUCLEOTIDE SEQUENCE [LARGE SCALE GENOMIC DNA]</scope>
    <source>
        <strain evidence="2">CMW44962</strain>
    </source>
</reference>
<dbReference type="Proteomes" id="UP001138500">
    <property type="component" value="Unassembled WGS sequence"/>
</dbReference>